<dbReference type="STRING" id="76193.A0A0N1PHD0"/>
<evidence type="ECO:0000256" key="8">
    <source>
        <dbReference type="RuleBase" id="RU362121"/>
    </source>
</evidence>
<dbReference type="FunFam" id="3.10.120.10:FF:000002">
    <property type="entry name" value="Cytochrome b5 type B"/>
    <property type="match status" value="1"/>
</dbReference>
<evidence type="ECO:0000256" key="1">
    <source>
        <dbReference type="ARBA" id="ARBA00004370"/>
    </source>
</evidence>
<dbReference type="InterPro" id="IPR018506">
    <property type="entry name" value="Cyt_B5_heme-BS"/>
</dbReference>
<evidence type="ECO:0000256" key="4">
    <source>
        <dbReference type="ARBA" id="ARBA00022723"/>
    </source>
</evidence>
<dbReference type="PANTHER" id="PTHR19359:SF14">
    <property type="entry name" value="CYTOCHROME B5 A"/>
    <property type="match status" value="1"/>
</dbReference>
<evidence type="ECO:0000313" key="11">
    <source>
        <dbReference type="Proteomes" id="UP000053240"/>
    </source>
</evidence>
<name>A0A0N1PHD0_PAPMA</name>
<evidence type="ECO:0000256" key="5">
    <source>
        <dbReference type="ARBA" id="ARBA00023004"/>
    </source>
</evidence>
<evidence type="ECO:0000259" key="9">
    <source>
        <dbReference type="PROSITE" id="PS50255"/>
    </source>
</evidence>
<dbReference type="Pfam" id="PF00173">
    <property type="entry name" value="Cyt-b5"/>
    <property type="match status" value="1"/>
</dbReference>
<dbReference type="GO" id="GO:0020037">
    <property type="term" value="F:heme binding"/>
    <property type="evidence" value="ECO:0007669"/>
    <property type="project" value="UniProtKB-UniRule"/>
</dbReference>
<keyword evidence="11" id="KW-1185">Reference proteome</keyword>
<dbReference type="GO" id="GO:0046872">
    <property type="term" value="F:metal ion binding"/>
    <property type="evidence" value="ECO:0007669"/>
    <property type="project" value="UniProtKB-UniRule"/>
</dbReference>
<dbReference type="PROSITE" id="PS00191">
    <property type="entry name" value="CYTOCHROME_B5_1"/>
    <property type="match status" value="1"/>
</dbReference>
<evidence type="ECO:0000313" key="10">
    <source>
        <dbReference type="EMBL" id="KPJ14962.1"/>
    </source>
</evidence>
<sequence>METKKFTRKEIAERDTKAETVFVIANKVYDVTKFVDDHPGGHEILMNVAGKDASEQFEDAGHSLDAKELMNKYYIGELVDQDKRHNIDRNVNWNLPPVSEEPASGFLTSWKFPAALGLLLTLLYTYLFG</sequence>
<comment type="subcellular location">
    <subcellularLocation>
        <location evidence="1">Membrane</location>
    </subcellularLocation>
</comment>
<protein>
    <submittedName>
        <fullName evidence="10">Cytochrome b5</fullName>
    </submittedName>
</protein>
<reference evidence="10 11" key="1">
    <citation type="journal article" date="2015" name="Nat. Commun.">
        <title>Outbred genome sequencing and CRISPR/Cas9 gene editing in butterflies.</title>
        <authorList>
            <person name="Li X."/>
            <person name="Fan D."/>
            <person name="Zhang W."/>
            <person name="Liu G."/>
            <person name="Zhang L."/>
            <person name="Zhao L."/>
            <person name="Fang X."/>
            <person name="Chen L."/>
            <person name="Dong Y."/>
            <person name="Chen Y."/>
            <person name="Ding Y."/>
            <person name="Zhao R."/>
            <person name="Feng M."/>
            <person name="Zhu Y."/>
            <person name="Feng Y."/>
            <person name="Jiang X."/>
            <person name="Zhu D."/>
            <person name="Xiang H."/>
            <person name="Feng X."/>
            <person name="Li S."/>
            <person name="Wang J."/>
            <person name="Zhang G."/>
            <person name="Kronforst M.R."/>
            <person name="Wang W."/>
        </authorList>
    </citation>
    <scope>NUCLEOTIDE SEQUENCE [LARGE SCALE GENOMIC DNA]</scope>
    <source>
        <strain evidence="10">Ya'a_city_454_Pm</strain>
        <tissue evidence="10">Whole body</tissue>
    </source>
</reference>
<evidence type="ECO:0000256" key="3">
    <source>
        <dbReference type="ARBA" id="ARBA00022692"/>
    </source>
</evidence>
<keyword evidence="5 8" id="KW-0408">Iron</keyword>
<evidence type="ECO:0000256" key="2">
    <source>
        <dbReference type="ARBA" id="ARBA00022617"/>
    </source>
</evidence>
<dbReference type="Gene3D" id="3.10.120.10">
    <property type="entry name" value="Cytochrome b5-like heme/steroid binding domain"/>
    <property type="match status" value="1"/>
</dbReference>
<feature type="domain" description="Cytochrome b5 heme-binding" evidence="9">
    <location>
        <begin position="3"/>
        <end position="79"/>
    </location>
</feature>
<evidence type="ECO:0000256" key="7">
    <source>
        <dbReference type="ARBA" id="ARBA00038168"/>
    </source>
</evidence>
<keyword evidence="2 8" id="KW-0349">Heme</keyword>
<dbReference type="Proteomes" id="UP000053240">
    <property type="component" value="Unassembled WGS sequence"/>
</dbReference>
<accession>A0A0N1PHD0</accession>
<dbReference type="GO" id="GO:0016020">
    <property type="term" value="C:membrane"/>
    <property type="evidence" value="ECO:0007669"/>
    <property type="project" value="UniProtKB-SubCell"/>
</dbReference>
<dbReference type="InterPro" id="IPR001199">
    <property type="entry name" value="Cyt_B5-like_heme/steroid-bd"/>
</dbReference>
<dbReference type="PRINTS" id="PR00363">
    <property type="entry name" value="CYTOCHROMEB5"/>
</dbReference>
<dbReference type="EMBL" id="KQ460401">
    <property type="protein sequence ID" value="KPJ14962.1"/>
    <property type="molecule type" value="Genomic_DNA"/>
</dbReference>
<dbReference type="InParanoid" id="A0A0N1PHD0"/>
<dbReference type="OrthoDB" id="260519at2759"/>
<gene>
    <name evidence="10" type="ORF">RR48_02703</name>
</gene>
<dbReference type="OMA" id="HAVTNDC"/>
<keyword evidence="3" id="KW-0812">Transmembrane</keyword>
<proteinExistence type="inferred from homology"/>
<evidence type="ECO:0000256" key="6">
    <source>
        <dbReference type="ARBA" id="ARBA00023136"/>
    </source>
</evidence>
<dbReference type="SUPFAM" id="SSF55856">
    <property type="entry name" value="Cytochrome b5-like heme/steroid binding domain"/>
    <property type="match status" value="1"/>
</dbReference>
<dbReference type="InterPro" id="IPR050668">
    <property type="entry name" value="Cytochrome_b5"/>
</dbReference>
<dbReference type="PROSITE" id="PS50255">
    <property type="entry name" value="CYTOCHROME_B5_2"/>
    <property type="match status" value="1"/>
</dbReference>
<dbReference type="AlphaFoldDB" id="A0A0N1PHD0"/>
<comment type="similarity">
    <text evidence="7 8">Belongs to the cytochrome b5 family.</text>
</comment>
<dbReference type="KEGG" id="pmac:106710895"/>
<dbReference type="SMART" id="SM01117">
    <property type="entry name" value="Cyt-b5"/>
    <property type="match status" value="1"/>
</dbReference>
<dbReference type="InterPro" id="IPR036400">
    <property type="entry name" value="Cyt_B5-like_heme/steroid_sf"/>
</dbReference>
<dbReference type="PANTHER" id="PTHR19359">
    <property type="entry name" value="CYTOCHROME B5"/>
    <property type="match status" value="1"/>
</dbReference>
<keyword evidence="6" id="KW-0472">Membrane</keyword>
<keyword evidence="4 8" id="KW-0479">Metal-binding</keyword>
<organism evidence="10 11">
    <name type="scientific">Papilio machaon</name>
    <name type="common">Old World swallowtail butterfly</name>
    <dbReference type="NCBI Taxonomy" id="76193"/>
    <lineage>
        <taxon>Eukaryota</taxon>
        <taxon>Metazoa</taxon>
        <taxon>Ecdysozoa</taxon>
        <taxon>Arthropoda</taxon>
        <taxon>Hexapoda</taxon>
        <taxon>Insecta</taxon>
        <taxon>Pterygota</taxon>
        <taxon>Neoptera</taxon>
        <taxon>Endopterygota</taxon>
        <taxon>Lepidoptera</taxon>
        <taxon>Glossata</taxon>
        <taxon>Ditrysia</taxon>
        <taxon>Papilionoidea</taxon>
        <taxon>Papilionidae</taxon>
        <taxon>Papilioninae</taxon>
        <taxon>Papilio</taxon>
    </lineage>
</organism>